<dbReference type="InterPro" id="IPR051929">
    <property type="entry name" value="VirAsm_ModProt"/>
</dbReference>
<dbReference type="Gene3D" id="3.40.140.10">
    <property type="entry name" value="Cytidine Deaminase, domain 2"/>
    <property type="match status" value="1"/>
</dbReference>
<dbReference type="PANTHER" id="PTHR34858">
    <property type="entry name" value="CYSO-CYSTEINE PEPTIDASE"/>
    <property type="match status" value="1"/>
</dbReference>
<dbReference type="AlphaFoldDB" id="A0AAV3SYX1"/>
<dbReference type="FunFam" id="3.40.140.10:FF:000085">
    <property type="entry name" value="Mov34/MPN/PAD-1 family protein"/>
    <property type="match status" value="1"/>
</dbReference>
<keyword evidence="3" id="KW-0378">Hydrolase</keyword>
<dbReference type="InterPro" id="IPR053551">
    <property type="entry name" value="Metalloprotease_DSAMP"/>
</dbReference>
<proteinExistence type="predicted"/>
<accession>A0AAV3SYX1</accession>
<dbReference type="InterPro" id="IPR028090">
    <property type="entry name" value="JAB_dom_prok"/>
</dbReference>
<evidence type="ECO:0000256" key="4">
    <source>
        <dbReference type="ARBA" id="ARBA00022833"/>
    </source>
</evidence>
<keyword evidence="2" id="KW-0479">Metal-binding</keyword>
<dbReference type="InterPro" id="IPR000555">
    <property type="entry name" value="JAMM/MPN+_dom"/>
</dbReference>
<dbReference type="SMART" id="SM00232">
    <property type="entry name" value="JAB_MPN"/>
    <property type="match status" value="1"/>
</dbReference>
<feature type="domain" description="MPN" evidence="6">
    <location>
        <begin position="2"/>
        <end position="137"/>
    </location>
</feature>
<dbReference type="InterPro" id="IPR037518">
    <property type="entry name" value="MPN"/>
</dbReference>
<keyword evidence="1" id="KW-0645">Protease</keyword>
<keyword evidence="4" id="KW-0862">Zinc</keyword>
<dbReference type="PROSITE" id="PS50249">
    <property type="entry name" value="MPN"/>
    <property type="match status" value="1"/>
</dbReference>
<keyword evidence="8" id="KW-1185">Reference proteome</keyword>
<dbReference type="NCBIfam" id="NF041370">
    <property type="entry name" value="desamp_Halo"/>
    <property type="match status" value="1"/>
</dbReference>
<dbReference type="RefSeq" id="WP_227261757.1">
    <property type="nucleotide sequence ID" value="NZ_BAAADU010000002.1"/>
</dbReference>
<dbReference type="GeneID" id="68572353"/>
<evidence type="ECO:0000313" key="7">
    <source>
        <dbReference type="EMBL" id="GAA0645947.1"/>
    </source>
</evidence>
<sequence>MLALAGGVYDDVLAHAREDAPREACGILVGTTEAETATATVAHRVRNVADAPRVAYEMDATEQLRVFETAADHGREVVGFYHSHPAGPAAMSDRDRETAAWPGYRYLLVSLAGRPPFVGAWTWTGDDFERETVTVQN</sequence>
<protein>
    <submittedName>
        <fullName evidence="7">Desampylase</fullName>
    </submittedName>
</protein>
<organism evidence="7 8">
    <name type="scientific">Salarchaeum japonicum</name>
    <dbReference type="NCBI Taxonomy" id="555573"/>
    <lineage>
        <taxon>Archaea</taxon>
        <taxon>Methanobacteriati</taxon>
        <taxon>Methanobacteriota</taxon>
        <taxon>Stenosarchaea group</taxon>
        <taxon>Halobacteria</taxon>
        <taxon>Halobacteriales</taxon>
        <taxon>Halobacteriaceae</taxon>
    </lineage>
</organism>
<evidence type="ECO:0000256" key="3">
    <source>
        <dbReference type="ARBA" id="ARBA00022801"/>
    </source>
</evidence>
<dbReference type="EMBL" id="BAAADU010000002">
    <property type="protein sequence ID" value="GAA0645947.1"/>
    <property type="molecule type" value="Genomic_DNA"/>
</dbReference>
<evidence type="ECO:0000256" key="1">
    <source>
        <dbReference type="ARBA" id="ARBA00022670"/>
    </source>
</evidence>
<evidence type="ECO:0000256" key="2">
    <source>
        <dbReference type="ARBA" id="ARBA00022723"/>
    </source>
</evidence>
<dbReference type="CDD" id="cd08070">
    <property type="entry name" value="MPN_like"/>
    <property type="match status" value="1"/>
</dbReference>
<dbReference type="Proteomes" id="UP001500194">
    <property type="component" value="Unassembled WGS sequence"/>
</dbReference>
<dbReference type="SUPFAM" id="SSF102712">
    <property type="entry name" value="JAB1/MPN domain"/>
    <property type="match status" value="1"/>
</dbReference>
<gene>
    <name evidence="7" type="ORF">GCM10009019_05300</name>
</gene>
<evidence type="ECO:0000259" key="6">
    <source>
        <dbReference type="PROSITE" id="PS50249"/>
    </source>
</evidence>
<keyword evidence="5" id="KW-0482">Metalloprotease</keyword>
<comment type="caution">
    <text evidence="7">The sequence shown here is derived from an EMBL/GenBank/DDBJ whole genome shotgun (WGS) entry which is preliminary data.</text>
</comment>
<dbReference type="GO" id="GO:0008235">
    <property type="term" value="F:metalloexopeptidase activity"/>
    <property type="evidence" value="ECO:0007669"/>
    <property type="project" value="TreeGrafter"/>
</dbReference>
<dbReference type="Pfam" id="PF14464">
    <property type="entry name" value="Prok-JAB"/>
    <property type="match status" value="1"/>
</dbReference>
<dbReference type="PANTHER" id="PTHR34858:SF1">
    <property type="entry name" value="CYSO-CYSTEINE PEPTIDASE"/>
    <property type="match status" value="1"/>
</dbReference>
<dbReference type="GO" id="GO:0008270">
    <property type="term" value="F:zinc ion binding"/>
    <property type="evidence" value="ECO:0007669"/>
    <property type="project" value="TreeGrafter"/>
</dbReference>
<dbReference type="GO" id="GO:0006508">
    <property type="term" value="P:proteolysis"/>
    <property type="evidence" value="ECO:0007669"/>
    <property type="project" value="UniProtKB-KW"/>
</dbReference>
<reference evidence="7 8" key="1">
    <citation type="journal article" date="2019" name="Int. J. Syst. Evol. Microbiol.">
        <title>The Global Catalogue of Microorganisms (GCM) 10K type strain sequencing project: providing services to taxonomists for standard genome sequencing and annotation.</title>
        <authorList>
            <consortium name="The Broad Institute Genomics Platform"/>
            <consortium name="The Broad Institute Genome Sequencing Center for Infectious Disease"/>
            <person name="Wu L."/>
            <person name="Ma J."/>
        </authorList>
    </citation>
    <scope>NUCLEOTIDE SEQUENCE [LARGE SCALE GENOMIC DNA]</scope>
    <source>
        <strain evidence="7 8">JCM 16327</strain>
    </source>
</reference>
<evidence type="ECO:0000256" key="5">
    <source>
        <dbReference type="ARBA" id="ARBA00023049"/>
    </source>
</evidence>
<name>A0AAV3SYX1_9EURY</name>
<evidence type="ECO:0000313" key="8">
    <source>
        <dbReference type="Proteomes" id="UP001500194"/>
    </source>
</evidence>